<evidence type="ECO:0000313" key="11">
    <source>
        <dbReference type="Proteomes" id="UP000181951"/>
    </source>
</evidence>
<keyword evidence="6 7" id="KW-0472">Membrane</keyword>
<evidence type="ECO:0000256" key="3">
    <source>
        <dbReference type="ARBA" id="ARBA00022475"/>
    </source>
</evidence>
<dbReference type="GO" id="GO:0005886">
    <property type="term" value="C:plasma membrane"/>
    <property type="evidence" value="ECO:0007669"/>
    <property type="project" value="UniProtKB-SubCell"/>
</dbReference>
<dbReference type="Pfam" id="PF00528">
    <property type="entry name" value="BPD_transp_1"/>
    <property type="match status" value="1"/>
</dbReference>
<sequence length="360" mass="39404">MTPTCRAARTLSRTPPNPYGKDALVATSVRATSDGSPPSSRPAPSTSRRGDPGAPGGWRTRLYRFDTKASPYAYIAPFFLVFAAFGLFPLIYTGWLSLHNVQLGESGSGSWVGFDNYTNLWDNQFFWKALRNTFTLGVISTVPQLLMALGLAHLLNFKLRGRGFFRVAILAPYATSIAAAALVFVQLFNPDYGMINQLLGHFGVDGIRWDSSKWPAQIAISSIVTWRWTGYNALIYLAAMQAVPADLYEAAALDGASRWRQFISVTIPSIRPTIFFTIIVSTIGATQLFGEPLIYGGGVGPTGGTDHQYQTLSLYMYDKGWQVGQLGQASAVAWVMLLILLLIGAVQLLFVRSNRRKLGG</sequence>
<feature type="transmembrane region" description="Helical" evidence="7">
    <location>
        <begin position="167"/>
        <end position="188"/>
    </location>
</feature>
<feature type="transmembrane region" description="Helical" evidence="7">
    <location>
        <begin position="331"/>
        <end position="351"/>
    </location>
</feature>
<dbReference type="EMBL" id="FODD01000007">
    <property type="protein sequence ID" value="SEN62499.1"/>
    <property type="molecule type" value="Genomic_DNA"/>
</dbReference>
<evidence type="ECO:0000313" key="10">
    <source>
        <dbReference type="EMBL" id="SEN62499.1"/>
    </source>
</evidence>
<keyword evidence="11" id="KW-1185">Reference proteome</keyword>
<accession>A0A1H8I1X6</accession>
<feature type="compositionally biased region" description="Low complexity" evidence="8">
    <location>
        <begin position="36"/>
        <end position="47"/>
    </location>
</feature>
<dbReference type="PROSITE" id="PS50928">
    <property type="entry name" value="ABC_TM1"/>
    <property type="match status" value="1"/>
</dbReference>
<gene>
    <name evidence="10" type="ORF">SAMN05216267_1007167</name>
</gene>
<reference evidence="10 11" key="1">
    <citation type="submission" date="2016-10" db="EMBL/GenBank/DDBJ databases">
        <authorList>
            <person name="de Groot N.N."/>
        </authorList>
    </citation>
    <scope>NUCLEOTIDE SEQUENCE [LARGE SCALE GENOMIC DNA]</scope>
    <source>
        <strain evidence="10 11">CGMCC 4.2026</strain>
    </source>
</reference>
<feature type="region of interest" description="Disordered" evidence="8">
    <location>
        <begin position="1"/>
        <end position="55"/>
    </location>
</feature>
<name>A0A1H8I1X6_9ACTN</name>
<comment type="subcellular location">
    <subcellularLocation>
        <location evidence="1 7">Cell membrane</location>
        <topology evidence="1 7">Multi-pass membrane protein</topology>
    </subcellularLocation>
</comment>
<evidence type="ECO:0000256" key="6">
    <source>
        <dbReference type="ARBA" id="ARBA00023136"/>
    </source>
</evidence>
<dbReference type="InterPro" id="IPR035906">
    <property type="entry name" value="MetI-like_sf"/>
</dbReference>
<feature type="domain" description="ABC transmembrane type-1" evidence="9">
    <location>
        <begin position="130"/>
        <end position="347"/>
    </location>
</feature>
<keyword evidence="2 7" id="KW-0813">Transport</keyword>
<dbReference type="GO" id="GO:0055085">
    <property type="term" value="P:transmembrane transport"/>
    <property type="evidence" value="ECO:0007669"/>
    <property type="project" value="InterPro"/>
</dbReference>
<organism evidence="10 11">
    <name type="scientific">Actinacidiphila rubida</name>
    <dbReference type="NCBI Taxonomy" id="310780"/>
    <lineage>
        <taxon>Bacteria</taxon>
        <taxon>Bacillati</taxon>
        <taxon>Actinomycetota</taxon>
        <taxon>Actinomycetes</taxon>
        <taxon>Kitasatosporales</taxon>
        <taxon>Streptomycetaceae</taxon>
        <taxon>Actinacidiphila</taxon>
    </lineage>
</organism>
<dbReference type="CDD" id="cd06261">
    <property type="entry name" value="TM_PBP2"/>
    <property type="match status" value="1"/>
</dbReference>
<keyword evidence="4 7" id="KW-0812">Transmembrane</keyword>
<dbReference type="Proteomes" id="UP000181951">
    <property type="component" value="Unassembled WGS sequence"/>
</dbReference>
<dbReference type="PANTHER" id="PTHR30193">
    <property type="entry name" value="ABC TRANSPORTER PERMEASE PROTEIN"/>
    <property type="match status" value="1"/>
</dbReference>
<evidence type="ECO:0000259" key="9">
    <source>
        <dbReference type="PROSITE" id="PS50928"/>
    </source>
</evidence>
<proteinExistence type="inferred from homology"/>
<evidence type="ECO:0000256" key="5">
    <source>
        <dbReference type="ARBA" id="ARBA00022989"/>
    </source>
</evidence>
<evidence type="ECO:0000256" key="2">
    <source>
        <dbReference type="ARBA" id="ARBA00022448"/>
    </source>
</evidence>
<protein>
    <submittedName>
        <fullName evidence="10">Cellobiose transport system permease protein</fullName>
    </submittedName>
</protein>
<keyword evidence="5 7" id="KW-1133">Transmembrane helix</keyword>
<dbReference type="STRING" id="310780.SAMN05216267_1007167"/>
<dbReference type="PANTHER" id="PTHR30193:SF37">
    <property type="entry name" value="INNER MEMBRANE ABC TRANSPORTER PERMEASE PROTEIN YCJO"/>
    <property type="match status" value="1"/>
</dbReference>
<dbReference type="InterPro" id="IPR000515">
    <property type="entry name" value="MetI-like"/>
</dbReference>
<evidence type="ECO:0000256" key="8">
    <source>
        <dbReference type="SAM" id="MobiDB-lite"/>
    </source>
</evidence>
<dbReference type="SUPFAM" id="SSF161098">
    <property type="entry name" value="MetI-like"/>
    <property type="match status" value="1"/>
</dbReference>
<dbReference type="AlphaFoldDB" id="A0A1H8I1X6"/>
<keyword evidence="3" id="KW-1003">Cell membrane</keyword>
<evidence type="ECO:0000256" key="1">
    <source>
        <dbReference type="ARBA" id="ARBA00004651"/>
    </source>
</evidence>
<dbReference type="Gene3D" id="1.10.3720.10">
    <property type="entry name" value="MetI-like"/>
    <property type="match status" value="1"/>
</dbReference>
<feature type="transmembrane region" description="Helical" evidence="7">
    <location>
        <begin position="71"/>
        <end position="92"/>
    </location>
</feature>
<feature type="transmembrane region" description="Helical" evidence="7">
    <location>
        <begin position="134"/>
        <end position="155"/>
    </location>
</feature>
<dbReference type="InterPro" id="IPR051393">
    <property type="entry name" value="ABC_transporter_permease"/>
</dbReference>
<comment type="similarity">
    <text evidence="7">Belongs to the binding-protein-dependent transport system permease family.</text>
</comment>
<evidence type="ECO:0000256" key="7">
    <source>
        <dbReference type="RuleBase" id="RU363032"/>
    </source>
</evidence>
<evidence type="ECO:0000256" key="4">
    <source>
        <dbReference type="ARBA" id="ARBA00022692"/>
    </source>
</evidence>
<dbReference type="SUPFAM" id="SSF160964">
    <property type="entry name" value="MalF N-terminal region-like"/>
    <property type="match status" value="1"/>
</dbReference>